<evidence type="ECO:0000313" key="1">
    <source>
        <dbReference type="EMBL" id="SNZ09992.1"/>
    </source>
</evidence>
<protein>
    <submittedName>
        <fullName evidence="1">Uncharacterized protein</fullName>
    </submittedName>
</protein>
<dbReference type="EMBL" id="OBEK01000002">
    <property type="protein sequence ID" value="SNZ09992.1"/>
    <property type="molecule type" value="Genomic_DNA"/>
</dbReference>
<proteinExistence type="predicted"/>
<gene>
    <name evidence="1" type="ORF">SAMN05421503_1454</name>
</gene>
<dbReference type="Proteomes" id="UP000219356">
    <property type="component" value="Unassembled WGS sequence"/>
</dbReference>
<organism evidence="1 2">
    <name type="scientific">Terribacillus aidingensis</name>
    <dbReference type="NCBI Taxonomy" id="586416"/>
    <lineage>
        <taxon>Bacteria</taxon>
        <taxon>Bacillati</taxon>
        <taxon>Bacillota</taxon>
        <taxon>Bacilli</taxon>
        <taxon>Bacillales</taxon>
        <taxon>Bacillaceae</taxon>
        <taxon>Terribacillus</taxon>
    </lineage>
</organism>
<reference evidence="2" key="1">
    <citation type="submission" date="2017-09" db="EMBL/GenBank/DDBJ databases">
        <authorList>
            <person name="Varghese N."/>
            <person name="Submissions S."/>
        </authorList>
    </citation>
    <scope>NUCLEOTIDE SEQUENCE [LARGE SCALE GENOMIC DNA]</scope>
    <source>
        <strain evidence="2">CGMCC 1.8913</strain>
    </source>
</reference>
<name>A0A285NKH0_9BACI</name>
<accession>A0A285NKH0</accession>
<evidence type="ECO:0000313" key="2">
    <source>
        <dbReference type="Proteomes" id="UP000219356"/>
    </source>
</evidence>
<sequence length="240" mass="28453">MKSMCPECNRTNRDNSQLIDVNVPLNESGIYTVECSFGHKTRHIMGVQHFEVLFELGIMSLLDGYYRESIPNFTAAYERFYEYCIHLFLIKNNVGVKERKATWKRVSNNSEYQAAAFYYMYLNEFKEVPPEVDQKKIKAFRNKVVHKGYFPQEEETLEYARYCYEYIVGILQKMFSNEEFRVSSFHFDVEGRFSQEEGLDTTSIVPITMIGTQTGAQDFSDRDFDERLDYIKNHKRWIIK</sequence>
<dbReference type="AlphaFoldDB" id="A0A285NKH0"/>
<keyword evidence="2" id="KW-1185">Reference proteome</keyword>